<reference evidence="1" key="1">
    <citation type="submission" date="2013-12" db="EMBL/GenBank/DDBJ databases">
        <title>A Varibaculum cambriense genome reconstructed from a premature infant gut community with otherwise low bacterial novelty that shifts toward anaerobic metabolism during the third week of life.</title>
        <authorList>
            <person name="Brown C.T."/>
            <person name="Sharon I."/>
            <person name="Thomas B.C."/>
            <person name="Castelle C.J."/>
            <person name="Morowitz M.J."/>
            <person name="Banfield J.F."/>
        </authorList>
    </citation>
    <scope>NUCLEOTIDE SEQUENCE</scope>
</reference>
<evidence type="ECO:0000313" key="1">
    <source>
        <dbReference type="EMBL" id="ETJ29650.1"/>
    </source>
</evidence>
<keyword evidence="1" id="KW-0378">Hydrolase</keyword>
<keyword evidence="1" id="KW-0547">Nucleotide-binding</keyword>
<dbReference type="EMBL" id="AZMM01015825">
    <property type="protein sequence ID" value="ETJ29650.1"/>
    <property type="molecule type" value="Genomic_DNA"/>
</dbReference>
<keyword evidence="1" id="KW-0067">ATP-binding</keyword>
<sequence length="35" mass="4135">MAVVENVLYLDYISENEKAPSIDEMEDFKECIPWI</sequence>
<gene>
    <name evidence="1" type="ORF">Q604_UNBC15825G0001</name>
</gene>
<dbReference type="AlphaFoldDB" id="W1XJK3"/>
<accession>W1XJK3</accession>
<feature type="non-terminal residue" evidence="1">
    <location>
        <position position="35"/>
    </location>
</feature>
<proteinExistence type="predicted"/>
<comment type="caution">
    <text evidence="1">The sequence shown here is derived from an EMBL/GenBank/DDBJ whole genome shotgun (WGS) entry which is preliminary data.</text>
</comment>
<keyword evidence="1" id="KW-0347">Helicase</keyword>
<name>W1XJK3_9ZZZZ</name>
<dbReference type="GO" id="GO:0004386">
    <property type="term" value="F:helicase activity"/>
    <property type="evidence" value="ECO:0007669"/>
    <property type="project" value="UniProtKB-KW"/>
</dbReference>
<protein>
    <submittedName>
        <fullName evidence="1">ATP-dependent RNA helicase SUV3</fullName>
    </submittedName>
</protein>
<organism evidence="1">
    <name type="scientific">human gut metagenome</name>
    <dbReference type="NCBI Taxonomy" id="408170"/>
    <lineage>
        <taxon>unclassified sequences</taxon>
        <taxon>metagenomes</taxon>
        <taxon>organismal metagenomes</taxon>
    </lineage>
</organism>